<protein>
    <submittedName>
        <fullName evidence="3">Secreted protein</fullName>
    </submittedName>
</protein>
<dbReference type="AlphaFoldDB" id="A0A0N4X684"/>
<evidence type="ECO:0000313" key="1">
    <source>
        <dbReference type="EMBL" id="VDO79881.1"/>
    </source>
</evidence>
<accession>A0A0N4X684</accession>
<proteinExistence type="predicted"/>
<reference evidence="1 2" key="2">
    <citation type="submission" date="2018-11" db="EMBL/GenBank/DDBJ databases">
        <authorList>
            <consortium name="Pathogen Informatics"/>
        </authorList>
    </citation>
    <scope>NUCLEOTIDE SEQUENCE [LARGE SCALE GENOMIC DNA]</scope>
    <source>
        <strain evidence="1 2">MHpl1</strain>
    </source>
</reference>
<sequence>MACLVISTSSIAAFVHDKSEKSSEIKRTRAKKIGKARLQPILKRTDSEGCLLSKNYRNDGNHSPRSEPTMVCWFGRQHHTNGANYASESQHGPRAKP</sequence>
<dbReference type="Proteomes" id="UP000268014">
    <property type="component" value="Unassembled WGS sequence"/>
</dbReference>
<gene>
    <name evidence="1" type="ORF">HPLM_LOCUS19868</name>
</gene>
<evidence type="ECO:0000313" key="3">
    <source>
        <dbReference type="WBParaSite" id="HPLM_0001987601-mRNA-1"/>
    </source>
</evidence>
<evidence type="ECO:0000313" key="2">
    <source>
        <dbReference type="Proteomes" id="UP000268014"/>
    </source>
</evidence>
<reference evidence="3" key="1">
    <citation type="submission" date="2017-02" db="UniProtKB">
        <authorList>
            <consortium name="WormBaseParasite"/>
        </authorList>
    </citation>
    <scope>IDENTIFICATION</scope>
</reference>
<keyword evidence="2" id="KW-1185">Reference proteome</keyword>
<name>A0A0N4X684_HAEPC</name>
<dbReference type="EMBL" id="UZAF01021659">
    <property type="protein sequence ID" value="VDO79881.1"/>
    <property type="molecule type" value="Genomic_DNA"/>
</dbReference>
<organism evidence="3">
    <name type="scientific">Haemonchus placei</name>
    <name type="common">Barber's pole worm</name>
    <dbReference type="NCBI Taxonomy" id="6290"/>
    <lineage>
        <taxon>Eukaryota</taxon>
        <taxon>Metazoa</taxon>
        <taxon>Ecdysozoa</taxon>
        <taxon>Nematoda</taxon>
        <taxon>Chromadorea</taxon>
        <taxon>Rhabditida</taxon>
        <taxon>Rhabditina</taxon>
        <taxon>Rhabditomorpha</taxon>
        <taxon>Strongyloidea</taxon>
        <taxon>Trichostrongylidae</taxon>
        <taxon>Haemonchus</taxon>
    </lineage>
</organism>
<dbReference type="WBParaSite" id="HPLM_0001987601-mRNA-1">
    <property type="protein sequence ID" value="HPLM_0001987601-mRNA-1"/>
    <property type="gene ID" value="HPLM_0001987601"/>
</dbReference>